<keyword evidence="1" id="KW-0472">Membrane</keyword>
<keyword evidence="3" id="KW-1185">Reference proteome</keyword>
<keyword evidence="1" id="KW-0812">Transmembrane</keyword>
<dbReference type="Proteomes" id="UP000215335">
    <property type="component" value="Unassembled WGS sequence"/>
</dbReference>
<dbReference type="AlphaFoldDB" id="A0A232FJN2"/>
<comment type="caution">
    <text evidence="2">The sequence shown here is derived from an EMBL/GenBank/DDBJ whole genome shotgun (WGS) entry which is preliminary data.</text>
</comment>
<proteinExistence type="predicted"/>
<sequence>SVHPTINKNFVNINGNESSFVVQGFLGSLNTNIVMEIISEVPGAQGRQSLNTNIVTAVLSEVHGAQGRQYQRHLLEFNGKLTTYFVEILYLKVFARSLGRQISHSCRINFCALVWKYTIAPTTQFIGKSSKNAKIRNETVPFCWFSDLFSHTFLYTFLHFQICLLFLQFIIFYYICYFTT</sequence>
<feature type="non-terminal residue" evidence="2">
    <location>
        <position position="1"/>
    </location>
</feature>
<keyword evidence="1" id="KW-1133">Transmembrane helix</keyword>
<accession>A0A232FJN2</accession>
<feature type="transmembrane region" description="Helical" evidence="1">
    <location>
        <begin position="153"/>
        <end position="176"/>
    </location>
</feature>
<evidence type="ECO:0000313" key="3">
    <source>
        <dbReference type="Proteomes" id="UP000215335"/>
    </source>
</evidence>
<dbReference type="EMBL" id="NNAY01000102">
    <property type="protein sequence ID" value="OXU30956.1"/>
    <property type="molecule type" value="Genomic_DNA"/>
</dbReference>
<evidence type="ECO:0000256" key="1">
    <source>
        <dbReference type="SAM" id="Phobius"/>
    </source>
</evidence>
<evidence type="ECO:0000313" key="2">
    <source>
        <dbReference type="EMBL" id="OXU30956.1"/>
    </source>
</evidence>
<name>A0A232FJN2_9HYME</name>
<gene>
    <name evidence="2" type="ORF">TSAR_001302</name>
</gene>
<organism evidence="2 3">
    <name type="scientific">Trichomalopsis sarcophagae</name>
    <dbReference type="NCBI Taxonomy" id="543379"/>
    <lineage>
        <taxon>Eukaryota</taxon>
        <taxon>Metazoa</taxon>
        <taxon>Ecdysozoa</taxon>
        <taxon>Arthropoda</taxon>
        <taxon>Hexapoda</taxon>
        <taxon>Insecta</taxon>
        <taxon>Pterygota</taxon>
        <taxon>Neoptera</taxon>
        <taxon>Endopterygota</taxon>
        <taxon>Hymenoptera</taxon>
        <taxon>Apocrita</taxon>
        <taxon>Proctotrupomorpha</taxon>
        <taxon>Chalcidoidea</taxon>
        <taxon>Pteromalidae</taxon>
        <taxon>Pteromalinae</taxon>
        <taxon>Trichomalopsis</taxon>
    </lineage>
</organism>
<reference evidence="2 3" key="1">
    <citation type="journal article" date="2017" name="Curr. Biol.">
        <title>The Evolution of Venom by Co-option of Single-Copy Genes.</title>
        <authorList>
            <person name="Martinson E.O."/>
            <person name="Mrinalini"/>
            <person name="Kelkar Y.D."/>
            <person name="Chang C.H."/>
            <person name="Werren J.H."/>
        </authorList>
    </citation>
    <scope>NUCLEOTIDE SEQUENCE [LARGE SCALE GENOMIC DNA]</scope>
    <source>
        <strain evidence="2 3">Alberta</strain>
        <tissue evidence="2">Whole body</tissue>
    </source>
</reference>
<protein>
    <submittedName>
        <fullName evidence="2">Uncharacterized protein</fullName>
    </submittedName>
</protein>